<dbReference type="EMBL" id="JAFKCZ010000007">
    <property type="protein sequence ID" value="MBN7797231.1"/>
    <property type="molecule type" value="Genomic_DNA"/>
</dbReference>
<dbReference type="Pfam" id="PF01418">
    <property type="entry name" value="HTH_6"/>
    <property type="match status" value="1"/>
</dbReference>
<dbReference type="InterPro" id="IPR035472">
    <property type="entry name" value="RpiR-like_SIS"/>
</dbReference>
<keyword evidence="3" id="KW-0804">Transcription</keyword>
<proteinExistence type="predicted"/>
<organism evidence="6 7">
    <name type="scientific">Parahaliea mediterranea</name>
    <dbReference type="NCBI Taxonomy" id="651086"/>
    <lineage>
        <taxon>Bacteria</taxon>
        <taxon>Pseudomonadati</taxon>
        <taxon>Pseudomonadota</taxon>
        <taxon>Gammaproteobacteria</taxon>
        <taxon>Cellvibrionales</taxon>
        <taxon>Halieaceae</taxon>
        <taxon>Parahaliea</taxon>
    </lineage>
</organism>
<dbReference type="PANTHER" id="PTHR30514:SF1">
    <property type="entry name" value="HTH-TYPE TRANSCRIPTIONAL REGULATOR HEXR-RELATED"/>
    <property type="match status" value="1"/>
</dbReference>
<gene>
    <name evidence="6" type="ORF">JYP50_11540</name>
</gene>
<dbReference type="GO" id="GO:0003700">
    <property type="term" value="F:DNA-binding transcription factor activity"/>
    <property type="evidence" value="ECO:0007669"/>
    <property type="project" value="InterPro"/>
</dbReference>
<dbReference type="AlphaFoldDB" id="A0A939DG26"/>
<dbReference type="InterPro" id="IPR047640">
    <property type="entry name" value="RpiR-like"/>
</dbReference>
<feature type="domain" description="SIS" evidence="5">
    <location>
        <begin position="156"/>
        <end position="296"/>
    </location>
</feature>
<keyword evidence="2" id="KW-0238">DNA-binding</keyword>
<keyword evidence="1" id="KW-0805">Transcription regulation</keyword>
<dbReference type="SUPFAM" id="SSF46689">
    <property type="entry name" value="Homeodomain-like"/>
    <property type="match status" value="1"/>
</dbReference>
<feature type="domain" description="HTH rpiR-type" evidence="4">
    <location>
        <begin position="36"/>
        <end position="112"/>
    </location>
</feature>
<evidence type="ECO:0000256" key="2">
    <source>
        <dbReference type="ARBA" id="ARBA00023125"/>
    </source>
</evidence>
<sequence>MKCSSRPARRPVRGAGHLYNGRSGIARGSPLGSTNRPILREIDAALPQLRRSERKVAELVLGQPDRVIHMRIVDLAAAAEVSEPTVVRFCRAIGCQGFQNFKLALAQALAQNTSQEPFVLSELDTARDYTYKVFDATMETLAQVRNTLDPDAIEVAVDALCNARRVEFYGFGASSPVAIDAQHKFFRLQIASAALSDPHIQAMSAMSLTPDDVVVAISQSGRSTALLEAMDHVRESGAVIIGLAPADTPVLARATIAIPIDAESPNEDSYTPLPSRIAHLAVIDILAVGVSKMKGDEVNRHLHKLNRGLQSLRSPD</sequence>
<dbReference type="InterPro" id="IPR036388">
    <property type="entry name" value="WH-like_DNA-bd_sf"/>
</dbReference>
<accession>A0A939DG26</accession>
<protein>
    <submittedName>
        <fullName evidence="6">SIS domain-containing protein</fullName>
    </submittedName>
</protein>
<name>A0A939DG26_9GAMM</name>
<dbReference type="GO" id="GO:0097367">
    <property type="term" value="F:carbohydrate derivative binding"/>
    <property type="evidence" value="ECO:0007669"/>
    <property type="project" value="InterPro"/>
</dbReference>
<comment type="caution">
    <text evidence="6">The sequence shown here is derived from an EMBL/GenBank/DDBJ whole genome shotgun (WGS) entry which is preliminary data.</text>
</comment>
<evidence type="ECO:0000313" key="7">
    <source>
        <dbReference type="Proteomes" id="UP000664303"/>
    </source>
</evidence>
<evidence type="ECO:0000256" key="1">
    <source>
        <dbReference type="ARBA" id="ARBA00023015"/>
    </source>
</evidence>
<evidence type="ECO:0000259" key="4">
    <source>
        <dbReference type="PROSITE" id="PS51071"/>
    </source>
</evidence>
<evidence type="ECO:0000259" key="5">
    <source>
        <dbReference type="PROSITE" id="PS51464"/>
    </source>
</evidence>
<dbReference type="PROSITE" id="PS00356">
    <property type="entry name" value="HTH_LACI_1"/>
    <property type="match status" value="1"/>
</dbReference>
<evidence type="ECO:0000313" key="6">
    <source>
        <dbReference type="EMBL" id="MBN7797231.1"/>
    </source>
</evidence>
<dbReference type="SUPFAM" id="SSF53697">
    <property type="entry name" value="SIS domain"/>
    <property type="match status" value="1"/>
</dbReference>
<keyword evidence="7" id="KW-1185">Reference proteome</keyword>
<dbReference type="InterPro" id="IPR000281">
    <property type="entry name" value="HTH_RpiR"/>
</dbReference>
<reference evidence="6" key="1">
    <citation type="submission" date="2021-02" db="EMBL/GenBank/DDBJ databases">
        <title>PHA producing bacteria isolated from coastal sediment in Guangdong, Shenzhen.</title>
        <authorList>
            <person name="Zheng W."/>
            <person name="Yu S."/>
            <person name="Huang Y."/>
        </authorList>
    </citation>
    <scope>NUCLEOTIDE SEQUENCE</scope>
    <source>
        <strain evidence="6">TN14-10</strain>
    </source>
</reference>
<dbReference type="PROSITE" id="PS51071">
    <property type="entry name" value="HTH_RPIR"/>
    <property type="match status" value="1"/>
</dbReference>
<dbReference type="GO" id="GO:0003677">
    <property type="term" value="F:DNA binding"/>
    <property type="evidence" value="ECO:0007669"/>
    <property type="project" value="UniProtKB-KW"/>
</dbReference>
<dbReference type="InterPro" id="IPR001347">
    <property type="entry name" value="SIS_dom"/>
</dbReference>
<dbReference type="Pfam" id="PF01380">
    <property type="entry name" value="SIS"/>
    <property type="match status" value="1"/>
</dbReference>
<dbReference type="Gene3D" id="3.40.50.10490">
    <property type="entry name" value="Glucose-6-phosphate isomerase like protein, domain 1"/>
    <property type="match status" value="1"/>
</dbReference>
<dbReference type="PANTHER" id="PTHR30514">
    <property type="entry name" value="GLUCOKINASE"/>
    <property type="match status" value="1"/>
</dbReference>
<dbReference type="CDD" id="cd05013">
    <property type="entry name" value="SIS_RpiR"/>
    <property type="match status" value="1"/>
</dbReference>
<dbReference type="PROSITE" id="PS51464">
    <property type="entry name" value="SIS"/>
    <property type="match status" value="1"/>
</dbReference>
<dbReference type="Gene3D" id="1.10.10.10">
    <property type="entry name" value="Winged helix-like DNA-binding domain superfamily/Winged helix DNA-binding domain"/>
    <property type="match status" value="1"/>
</dbReference>
<dbReference type="GO" id="GO:1901135">
    <property type="term" value="P:carbohydrate derivative metabolic process"/>
    <property type="evidence" value="ECO:0007669"/>
    <property type="project" value="InterPro"/>
</dbReference>
<dbReference type="InterPro" id="IPR046348">
    <property type="entry name" value="SIS_dom_sf"/>
</dbReference>
<dbReference type="Proteomes" id="UP000664303">
    <property type="component" value="Unassembled WGS sequence"/>
</dbReference>
<evidence type="ECO:0000256" key="3">
    <source>
        <dbReference type="ARBA" id="ARBA00023163"/>
    </source>
</evidence>
<dbReference type="InterPro" id="IPR009057">
    <property type="entry name" value="Homeodomain-like_sf"/>
</dbReference>